<dbReference type="KEGG" id="sspb:CP982_22690"/>
<sequence length="88" mass="8889">MKAPSPSARYTSYFLAPEEAVQVTVLAFVPETARGFSGTFGAEPDAGAAVAPAGPESSAAPRPRPAASTAAAAADGTANVRRRDLREG</sequence>
<organism evidence="2 3">
    <name type="scientific">Streptomyces spectabilis</name>
    <dbReference type="NCBI Taxonomy" id="68270"/>
    <lineage>
        <taxon>Bacteria</taxon>
        <taxon>Bacillati</taxon>
        <taxon>Actinomycetota</taxon>
        <taxon>Actinomycetes</taxon>
        <taxon>Kitasatosporales</taxon>
        <taxon>Streptomycetaceae</taxon>
        <taxon>Streptomyces</taxon>
    </lineage>
</organism>
<evidence type="ECO:0000313" key="3">
    <source>
        <dbReference type="Proteomes" id="UP000326505"/>
    </source>
</evidence>
<proteinExistence type="predicted"/>
<evidence type="ECO:0000313" key="2">
    <source>
        <dbReference type="EMBL" id="QEV61164.1"/>
    </source>
</evidence>
<accession>A0A5P2XBU4</accession>
<reference evidence="2 3" key="1">
    <citation type="submission" date="2017-09" db="EMBL/GenBank/DDBJ databases">
        <authorList>
            <person name="Lee N."/>
            <person name="Cho B.-K."/>
        </authorList>
    </citation>
    <scope>NUCLEOTIDE SEQUENCE [LARGE SCALE GENOMIC DNA]</scope>
    <source>
        <strain evidence="2 3">ATCC 27465</strain>
    </source>
</reference>
<feature type="region of interest" description="Disordered" evidence="1">
    <location>
        <begin position="36"/>
        <end position="88"/>
    </location>
</feature>
<evidence type="ECO:0000256" key="1">
    <source>
        <dbReference type="SAM" id="MobiDB-lite"/>
    </source>
</evidence>
<dbReference type="Proteomes" id="UP000326505">
    <property type="component" value="Chromosome"/>
</dbReference>
<gene>
    <name evidence="2" type="ORF">CP982_22690</name>
</gene>
<name>A0A5P2XBU4_STRST</name>
<dbReference type="EMBL" id="CP023690">
    <property type="protein sequence ID" value="QEV61164.1"/>
    <property type="molecule type" value="Genomic_DNA"/>
</dbReference>
<feature type="compositionally biased region" description="Low complexity" evidence="1">
    <location>
        <begin position="41"/>
        <end position="78"/>
    </location>
</feature>
<protein>
    <submittedName>
        <fullName evidence="2">Uncharacterized protein</fullName>
    </submittedName>
</protein>
<dbReference type="AlphaFoldDB" id="A0A5P2XBU4"/>